<dbReference type="PROSITE" id="PS50076">
    <property type="entry name" value="DNAJ_2"/>
    <property type="match status" value="1"/>
</dbReference>
<dbReference type="SUPFAM" id="SSF46565">
    <property type="entry name" value="Chaperone J-domain"/>
    <property type="match status" value="1"/>
</dbReference>
<comment type="function">
    <text evidence="1">May function as a co-chaperone.</text>
</comment>
<evidence type="ECO:0000256" key="2">
    <source>
        <dbReference type="ARBA" id="ARBA00004141"/>
    </source>
</evidence>
<feature type="transmembrane region" description="Helical" evidence="7">
    <location>
        <begin position="83"/>
        <end position="104"/>
    </location>
</feature>
<dbReference type="PRINTS" id="PR00625">
    <property type="entry name" value="JDOMAIN"/>
</dbReference>
<dbReference type="PANTHER" id="PTHR44733">
    <property type="entry name" value="DNAJ HOMOLOG SUBFAMILY C MEMBER 22"/>
    <property type="match status" value="1"/>
</dbReference>
<evidence type="ECO:0000259" key="8">
    <source>
        <dbReference type="PROSITE" id="PS50076"/>
    </source>
</evidence>
<feature type="transmembrane region" description="Helical" evidence="7">
    <location>
        <begin position="116"/>
        <end position="134"/>
    </location>
</feature>
<dbReference type="OMA" id="VWWHCLL"/>
<dbReference type="Proteomes" id="UP000318571">
    <property type="component" value="Chromosome 8"/>
</dbReference>
<sequence length="350" mass="40709">MKSYCLAYFFWLFGGFLGAHHLYLRRYKQAFVWWCLPGGYFGAGWFRDVWRIPEYVREANNDAEYLKDLSEIMRKYPRPPISFVRILGQLLFGNILSVVLHLGIPNKEDFGLDLEFLPMILAPAATALGIWVVGNIGRQQGSLLPPILACYSVHLLRFMGFSSNAWICLAGIVAFQWKSRQWSRKIKEPEPFWRTTLILVICALMYSSLWTSYVYYNMRVVTKEGDEIPVRDAIGNFLKSPAVQEFWRNLGALWNHAWAHGFISTFQQLIDSLDPLGEKNALKMLDLKQGASQEEIRTKYRELSKRWHPDKVTNEAEKDHAQAKFLEIQQAYERLSDIKSRRSRRNKLSA</sequence>
<evidence type="ECO:0000256" key="5">
    <source>
        <dbReference type="ARBA" id="ARBA00022989"/>
    </source>
</evidence>
<evidence type="ECO:0000256" key="4">
    <source>
        <dbReference type="ARBA" id="ARBA00022692"/>
    </source>
</evidence>
<dbReference type="SMART" id="SM00271">
    <property type="entry name" value="DnaJ"/>
    <property type="match status" value="1"/>
</dbReference>
<feature type="transmembrane region" description="Helical" evidence="7">
    <location>
        <begin position="197"/>
        <end position="216"/>
    </location>
</feature>
<comment type="caution">
    <text evidence="9">The sequence shown here is derived from an EMBL/GenBank/DDBJ whole genome shotgun (WGS) entry which is preliminary data.</text>
</comment>
<dbReference type="GO" id="GO:0016020">
    <property type="term" value="C:membrane"/>
    <property type="evidence" value="ECO:0007669"/>
    <property type="project" value="UniProtKB-SubCell"/>
</dbReference>
<feature type="domain" description="J" evidence="8">
    <location>
        <begin position="280"/>
        <end position="349"/>
    </location>
</feature>
<keyword evidence="4 7" id="KW-0812">Transmembrane</keyword>
<accession>A0A553N904</accession>
<dbReference type="InterPro" id="IPR001623">
    <property type="entry name" value="DnaJ_domain"/>
</dbReference>
<dbReference type="CDD" id="cd06257">
    <property type="entry name" value="DnaJ"/>
    <property type="match status" value="1"/>
</dbReference>
<dbReference type="Pfam" id="PF00226">
    <property type="entry name" value="DnaJ"/>
    <property type="match status" value="1"/>
</dbReference>
<keyword evidence="5 7" id="KW-1133">Transmembrane helix</keyword>
<dbReference type="Pfam" id="PF05154">
    <property type="entry name" value="TM2"/>
    <property type="match status" value="1"/>
</dbReference>
<evidence type="ECO:0000256" key="3">
    <source>
        <dbReference type="ARBA" id="ARBA00020945"/>
    </source>
</evidence>
<keyword evidence="6 7" id="KW-0472">Membrane</keyword>
<dbReference type="Gene3D" id="1.10.287.110">
    <property type="entry name" value="DnaJ domain"/>
    <property type="match status" value="1"/>
</dbReference>
<feature type="transmembrane region" description="Helical" evidence="7">
    <location>
        <begin position="6"/>
        <end position="24"/>
    </location>
</feature>
<dbReference type="STRING" id="6832.A0A553N904"/>
<evidence type="ECO:0000256" key="1">
    <source>
        <dbReference type="ARBA" id="ARBA00002080"/>
    </source>
</evidence>
<comment type="subcellular location">
    <subcellularLocation>
        <location evidence="2">Membrane</location>
        <topology evidence="2">Multi-pass membrane protein</topology>
    </subcellularLocation>
</comment>
<dbReference type="PANTHER" id="PTHR44733:SF1">
    <property type="entry name" value="DNAJ HOMOLOG SUBFAMILY C MEMBER 22"/>
    <property type="match status" value="1"/>
</dbReference>
<dbReference type="EMBL" id="VCGU01000459">
    <property type="protein sequence ID" value="TRY61895.1"/>
    <property type="molecule type" value="Genomic_DNA"/>
</dbReference>
<dbReference type="OrthoDB" id="10262359at2759"/>
<proteinExistence type="predicted"/>
<organism evidence="9 10">
    <name type="scientific">Tigriopus californicus</name>
    <name type="common">Marine copepod</name>
    <dbReference type="NCBI Taxonomy" id="6832"/>
    <lineage>
        <taxon>Eukaryota</taxon>
        <taxon>Metazoa</taxon>
        <taxon>Ecdysozoa</taxon>
        <taxon>Arthropoda</taxon>
        <taxon>Crustacea</taxon>
        <taxon>Multicrustacea</taxon>
        <taxon>Hexanauplia</taxon>
        <taxon>Copepoda</taxon>
        <taxon>Harpacticoida</taxon>
        <taxon>Harpacticidae</taxon>
        <taxon>Tigriopus</taxon>
    </lineage>
</organism>
<feature type="transmembrane region" description="Helical" evidence="7">
    <location>
        <begin position="155"/>
        <end position="177"/>
    </location>
</feature>
<reference evidence="9 10" key="1">
    <citation type="journal article" date="2018" name="Nat. Ecol. Evol.">
        <title>Genomic signatures of mitonuclear coevolution across populations of Tigriopus californicus.</title>
        <authorList>
            <person name="Barreto F.S."/>
            <person name="Watson E.T."/>
            <person name="Lima T.G."/>
            <person name="Willett C.S."/>
            <person name="Edmands S."/>
            <person name="Li W."/>
            <person name="Burton R.S."/>
        </authorList>
    </citation>
    <scope>NUCLEOTIDE SEQUENCE [LARGE SCALE GENOMIC DNA]</scope>
    <source>
        <strain evidence="9 10">San Diego</strain>
    </source>
</reference>
<gene>
    <name evidence="9" type="ORF">TCAL_01486</name>
</gene>
<dbReference type="InterPro" id="IPR036869">
    <property type="entry name" value="J_dom_sf"/>
</dbReference>
<evidence type="ECO:0000256" key="6">
    <source>
        <dbReference type="ARBA" id="ARBA00023136"/>
    </source>
</evidence>
<name>A0A553N904_TIGCA</name>
<protein>
    <recommendedName>
        <fullName evidence="3">DnaJ homolog subfamily C member 22</fullName>
    </recommendedName>
</protein>
<dbReference type="InterPro" id="IPR007829">
    <property type="entry name" value="TM2"/>
</dbReference>
<evidence type="ECO:0000313" key="9">
    <source>
        <dbReference type="EMBL" id="TRY61895.1"/>
    </source>
</evidence>
<keyword evidence="10" id="KW-1185">Reference proteome</keyword>
<dbReference type="AlphaFoldDB" id="A0A553N904"/>
<evidence type="ECO:0000256" key="7">
    <source>
        <dbReference type="SAM" id="Phobius"/>
    </source>
</evidence>
<evidence type="ECO:0000313" key="10">
    <source>
        <dbReference type="Proteomes" id="UP000318571"/>
    </source>
</evidence>